<organism evidence="4 5">
    <name type="scientific">Aphanomyces euteiches</name>
    <dbReference type="NCBI Taxonomy" id="100861"/>
    <lineage>
        <taxon>Eukaryota</taxon>
        <taxon>Sar</taxon>
        <taxon>Stramenopiles</taxon>
        <taxon>Oomycota</taxon>
        <taxon>Saprolegniomycetes</taxon>
        <taxon>Saprolegniales</taxon>
        <taxon>Verrucalvaceae</taxon>
        <taxon>Aphanomyces</taxon>
    </lineage>
</organism>
<dbReference type="PRINTS" id="PR00081">
    <property type="entry name" value="GDHRDH"/>
</dbReference>
<dbReference type="PANTHER" id="PTHR24320:SF148">
    <property type="entry name" value="NAD(P)-BINDING ROSSMANN-FOLD SUPERFAMILY PROTEIN"/>
    <property type="match status" value="1"/>
</dbReference>
<sequence>MRFDFSGIPALDGKVAIVTGASSGIGLVTARELAKKHCHVILACRSKTKTEPVIKTIQEAAPEANVEFMELDLMSLKSVQAFTDAFKARGLPLHLLINNAGIAMVPFALTKDGIESQFGTNHIAHMALTLRLLPILETSAPSRIVNVSSMSHAWASADGFDWDKINNPETYSTWRAYGLSKLANVLFTRELSRRLHARGIQNVYVNALHPGSVYTGIAEGYNFIVRFFAKLVLSSADNGAKTQLYVATHQDIVTNNWHGQYFVPIAELSETHALGQDTDLASRLWDLSLEFINKTIQD</sequence>
<dbReference type="PRINTS" id="PR00080">
    <property type="entry name" value="SDRFAMILY"/>
</dbReference>
<reference evidence="4 5" key="1">
    <citation type="submission" date="2019-07" db="EMBL/GenBank/DDBJ databases">
        <title>Genomics analysis of Aphanomyces spp. identifies a new class of oomycete effector associated with host adaptation.</title>
        <authorList>
            <person name="Gaulin E."/>
        </authorList>
    </citation>
    <scope>NUCLEOTIDE SEQUENCE [LARGE SCALE GENOMIC DNA]</scope>
    <source>
        <strain evidence="4 5">ATCC 201684</strain>
    </source>
</reference>
<keyword evidence="2" id="KW-0560">Oxidoreductase</keyword>
<comment type="similarity">
    <text evidence="1 3">Belongs to the short-chain dehydrogenases/reductases (SDR) family.</text>
</comment>
<comment type="caution">
    <text evidence="4">The sequence shown here is derived from an EMBL/GenBank/DDBJ whole genome shotgun (WGS) entry which is preliminary data.</text>
</comment>
<dbReference type="Proteomes" id="UP000481153">
    <property type="component" value="Unassembled WGS sequence"/>
</dbReference>
<name>A0A6G0XF74_9STRA</name>
<dbReference type="AlphaFoldDB" id="A0A6G0XF74"/>
<protein>
    <submittedName>
        <fullName evidence="4">Uncharacterized protein</fullName>
    </submittedName>
</protein>
<evidence type="ECO:0000313" key="5">
    <source>
        <dbReference type="Proteomes" id="UP000481153"/>
    </source>
</evidence>
<gene>
    <name evidence="4" type="ORF">Ae201684_005330</name>
</gene>
<evidence type="ECO:0000313" key="4">
    <source>
        <dbReference type="EMBL" id="KAF0738917.1"/>
    </source>
</evidence>
<evidence type="ECO:0000256" key="1">
    <source>
        <dbReference type="ARBA" id="ARBA00006484"/>
    </source>
</evidence>
<dbReference type="InterPro" id="IPR002347">
    <property type="entry name" value="SDR_fam"/>
</dbReference>
<dbReference type="Pfam" id="PF00106">
    <property type="entry name" value="adh_short"/>
    <property type="match status" value="1"/>
</dbReference>
<accession>A0A6G0XF74</accession>
<evidence type="ECO:0000256" key="3">
    <source>
        <dbReference type="RuleBase" id="RU000363"/>
    </source>
</evidence>
<dbReference type="CDD" id="cd05327">
    <property type="entry name" value="retinol-DH_like_SDR_c_like"/>
    <property type="match status" value="1"/>
</dbReference>
<evidence type="ECO:0000256" key="2">
    <source>
        <dbReference type="ARBA" id="ARBA00023002"/>
    </source>
</evidence>
<dbReference type="PANTHER" id="PTHR24320">
    <property type="entry name" value="RETINOL DEHYDROGENASE"/>
    <property type="match status" value="1"/>
</dbReference>
<dbReference type="SUPFAM" id="SSF51735">
    <property type="entry name" value="NAD(P)-binding Rossmann-fold domains"/>
    <property type="match status" value="1"/>
</dbReference>
<dbReference type="GO" id="GO:0016491">
    <property type="term" value="F:oxidoreductase activity"/>
    <property type="evidence" value="ECO:0007669"/>
    <property type="project" value="UniProtKB-KW"/>
</dbReference>
<dbReference type="VEuPathDB" id="FungiDB:AeMF1_001974"/>
<proteinExistence type="inferred from homology"/>
<dbReference type="EMBL" id="VJMJ01000069">
    <property type="protein sequence ID" value="KAF0738917.1"/>
    <property type="molecule type" value="Genomic_DNA"/>
</dbReference>
<dbReference type="InterPro" id="IPR036291">
    <property type="entry name" value="NAD(P)-bd_dom_sf"/>
</dbReference>
<keyword evidence="5" id="KW-1185">Reference proteome</keyword>
<dbReference type="Gene3D" id="3.40.50.720">
    <property type="entry name" value="NAD(P)-binding Rossmann-like Domain"/>
    <property type="match status" value="1"/>
</dbReference>